<accession>A0ABD1V2K8</accession>
<proteinExistence type="predicted"/>
<dbReference type="SUPFAM" id="SSF81606">
    <property type="entry name" value="PP2C-like"/>
    <property type="match status" value="1"/>
</dbReference>
<dbReference type="PANTHER" id="PTHR13832">
    <property type="entry name" value="PROTEIN PHOSPHATASE 2C"/>
    <property type="match status" value="1"/>
</dbReference>
<evidence type="ECO:0000313" key="3">
    <source>
        <dbReference type="Proteomes" id="UP001604336"/>
    </source>
</evidence>
<dbReference type="SMART" id="SM00332">
    <property type="entry name" value="PP2Cc"/>
    <property type="match status" value="1"/>
</dbReference>
<dbReference type="AlphaFoldDB" id="A0ABD1V2K8"/>
<name>A0ABD1V2K8_9LAMI</name>
<dbReference type="Gene3D" id="3.60.40.10">
    <property type="entry name" value="PPM-type phosphatase domain"/>
    <property type="match status" value="2"/>
</dbReference>
<keyword evidence="3" id="KW-1185">Reference proteome</keyword>
<organism evidence="2 3">
    <name type="scientific">Abeliophyllum distichum</name>
    <dbReference type="NCBI Taxonomy" id="126358"/>
    <lineage>
        <taxon>Eukaryota</taxon>
        <taxon>Viridiplantae</taxon>
        <taxon>Streptophyta</taxon>
        <taxon>Embryophyta</taxon>
        <taxon>Tracheophyta</taxon>
        <taxon>Spermatophyta</taxon>
        <taxon>Magnoliopsida</taxon>
        <taxon>eudicotyledons</taxon>
        <taxon>Gunneridae</taxon>
        <taxon>Pentapetalae</taxon>
        <taxon>asterids</taxon>
        <taxon>lamiids</taxon>
        <taxon>Lamiales</taxon>
        <taxon>Oleaceae</taxon>
        <taxon>Forsythieae</taxon>
        <taxon>Abeliophyllum</taxon>
    </lineage>
</organism>
<dbReference type="Pfam" id="PF00481">
    <property type="entry name" value="PP2C"/>
    <property type="match status" value="1"/>
</dbReference>
<evidence type="ECO:0000259" key="1">
    <source>
        <dbReference type="PROSITE" id="PS51746"/>
    </source>
</evidence>
<dbReference type="CDD" id="cd00143">
    <property type="entry name" value="PP2Cc"/>
    <property type="match status" value="1"/>
</dbReference>
<dbReference type="PANTHER" id="PTHR13832:SF839">
    <property type="entry name" value="PROTEIN PHOSPHATASE 2C 47-RELATED"/>
    <property type="match status" value="1"/>
</dbReference>
<dbReference type="Proteomes" id="UP001604336">
    <property type="component" value="Unassembled WGS sequence"/>
</dbReference>
<evidence type="ECO:0000313" key="2">
    <source>
        <dbReference type="EMBL" id="KAL2531203.1"/>
    </source>
</evidence>
<dbReference type="InterPro" id="IPR015655">
    <property type="entry name" value="PP2C"/>
</dbReference>
<comment type="caution">
    <text evidence="2">The sequence shown here is derived from an EMBL/GenBank/DDBJ whole genome shotgun (WGS) entry which is preliminary data.</text>
</comment>
<sequence length="219" mass="23959">MDSLKIINEIRDNSRQAKAEILPKNLRVMRYCISHGTLADASKLALTLWNPKNSGALDGQSPTARLLAFHECIYSSAYVFSAGVKRALRNAFMKADYALADAKCLYGSSSTTALTALVLGWNMIIANAGDSRAVLVTCALGDCHMKGSKGSNRPSSSEPELEEVVLTEEDEFLIIGCDGLWDVMSSQCAVTIVRKELMLHNDPQKCSKELVREAIKRNT</sequence>
<feature type="domain" description="PPM-type phosphatase" evidence="1">
    <location>
        <begin position="40"/>
        <end position="219"/>
    </location>
</feature>
<gene>
    <name evidence="2" type="ORF">Adt_04554</name>
</gene>
<dbReference type="EMBL" id="JBFOLK010000002">
    <property type="protein sequence ID" value="KAL2531203.1"/>
    <property type="molecule type" value="Genomic_DNA"/>
</dbReference>
<dbReference type="InterPro" id="IPR001932">
    <property type="entry name" value="PPM-type_phosphatase-like_dom"/>
</dbReference>
<protein>
    <recommendedName>
        <fullName evidence="1">PPM-type phosphatase domain-containing protein</fullName>
    </recommendedName>
</protein>
<reference evidence="3" key="1">
    <citation type="submission" date="2024-07" db="EMBL/GenBank/DDBJ databases">
        <title>Two chromosome-level genome assemblies of Korean endemic species Abeliophyllum distichum and Forsythia ovata (Oleaceae).</title>
        <authorList>
            <person name="Jang H."/>
        </authorList>
    </citation>
    <scope>NUCLEOTIDE SEQUENCE [LARGE SCALE GENOMIC DNA]</scope>
</reference>
<dbReference type="PROSITE" id="PS51746">
    <property type="entry name" value="PPM_2"/>
    <property type="match status" value="1"/>
</dbReference>
<dbReference type="InterPro" id="IPR036457">
    <property type="entry name" value="PPM-type-like_dom_sf"/>
</dbReference>